<feature type="compositionally biased region" description="Polar residues" evidence="1">
    <location>
        <begin position="78"/>
        <end position="90"/>
    </location>
</feature>
<evidence type="ECO:0008006" key="5">
    <source>
        <dbReference type="Google" id="ProtNLM"/>
    </source>
</evidence>
<sequence length="441" mass="50987">MKKILCMLIGIIILSTGCCNGTTAKLEDKKTEVEDTSSNVINKVEKNNEDQVDDNSQEDDLKEVDNSKEEDNVKDQKANSTHQENKTNPNCSASLIIDKETLLGTWQASNSIGDGSVEMFSFGDDGNFTYSTSEYDIDRMLISCSGKWVIDNNDFLTVTIDAKTVIDNELGEREYKEIILETPEEKRYSLSDLETTDIDRFPLTMKIDNDSYWKIVCISNVDLDKIDELTKNKIAEFKEAVSKAEQNMSNENLVKAFIIGKVLEKLYIEQTDRKWIEEKKKFLEYRLGSFSLIYTGISPDYEQFTALIQPQMTNSYDFTEAVNSVANDDDEMDMLDDISYIEPEGYFAIDLYVEDLLDTQETIQIDNLRLDFDDGNTVYMDEDIEEVDRYLKDYDRKMKKDLTLDNKSWNLYIFKKTEFEPNEITIYESGQVFHLKKDFIN</sequence>
<organism evidence="3 4">
    <name type="scientific">Vallitalea longa</name>
    <dbReference type="NCBI Taxonomy" id="2936439"/>
    <lineage>
        <taxon>Bacteria</taxon>
        <taxon>Bacillati</taxon>
        <taxon>Bacillota</taxon>
        <taxon>Clostridia</taxon>
        <taxon>Lachnospirales</taxon>
        <taxon>Vallitaleaceae</taxon>
        <taxon>Vallitalea</taxon>
    </lineage>
</organism>
<keyword evidence="4" id="KW-1185">Reference proteome</keyword>
<protein>
    <recommendedName>
        <fullName evidence="5">Lipoprotein</fullName>
    </recommendedName>
</protein>
<gene>
    <name evidence="3" type="ORF">SH1V18_10910</name>
</gene>
<proteinExistence type="predicted"/>
<dbReference type="AlphaFoldDB" id="A0A9W5Y9J8"/>
<feature type="compositionally biased region" description="Acidic residues" evidence="1">
    <location>
        <begin position="50"/>
        <end position="62"/>
    </location>
</feature>
<feature type="signal peptide" evidence="2">
    <location>
        <begin position="1"/>
        <end position="20"/>
    </location>
</feature>
<name>A0A9W5Y9J8_9FIRM</name>
<evidence type="ECO:0000313" key="4">
    <source>
        <dbReference type="Proteomes" id="UP001144256"/>
    </source>
</evidence>
<evidence type="ECO:0000256" key="2">
    <source>
        <dbReference type="SAM" id="SignalP"/>
    </source>
</evidence>
<accession>A0A9W5Y9J8</accession>
<feature type="region of interest" description="Disordered" evidence="1">
    <location>
        <begin position="32"/>
        <end position="90"/>
    </location>
</feature>
<feature type="chain" id="PRO_5040948742" description="Lipoprotein" evidence="2">
    <location>
        <begin position="21"/>
        <end position="441"/>
    </location>
</feature>
<feature type="compositionally biased region" description="Basic and acidic residues" evidence="1">
    <location>
        <begin position="63"/>
        <end position="77"/>
    </location>
</feature>
<dbReference type="RefSeq" id="WP_281813078.1">
    <property type="nucleotide sequence ID" value="NZ_BRLB01000001.1"/>
</dbReference>
<keyword evidence="2" id="KW-0732">Signal</keyword>
<reference evidence="3" key="1">
    <citation type="submission" date="2022-06" db="EMBL/GenBank/DDBJ databases">
        <title>Vallitalea longa sp. nov., an anaerobic bacterium isolated from marine sediment.</title>
        <authorList>
            <person name="Hirano S."/>
            <person name="Terahara T."/>
            <person name="Mori K."/>
            <person name="Hamada M."/>
            <person name="Matsumoto R."/>
            <person name="Kobayashi T."/>
        </authorList>
    </citation>
    <scope>NUCLEOTIDE SEQUENCE</scope>
    <source>
        <strain evidence="3">SH18-1</strain>
    </source>
</reference>
<dbReference type="Proteomes" id="UP001144256">
    <property type="component" value="Unassembled WGS sequence"/>
</dbReference>
<comment type="caution">
    <text evidence="3">The sequence shown here is derived from an EMBL/GenBank/DDBJ whole genome shotgun (WGS) entry which is preliminary data.</text>
</comment>
<dbReference type="EMBL" id="BRLB01000001">
    <property type="protein sequence ID" value="GKX28611.1"/>
    <property type="molecule type" value="Genomic_DNA"/>
</dbReference>
<evidence type="ECO:0000256" key="1">
    <source>
        <dbReference type="SAM" id="MobiDB-lite"/>
    </source>
</evidence>
<evidence type="ECO:0000313" key="3">
    <source>
        <dbReference type="EMBL" id="GKX28611.1"/>
    </source>
</evidence>
<dbReference type="PROSITE" id="PS51257">
    <property type="entry name" value="PROKAR_LIPOPROTEIN"/>
    <property type="match status" value="1"/>
</dbReference>